<gene>
    <name evidence="2" type="ORF">ASPBRDRAFT_302098</name>
</gene>
<accession>A0A1L9U9T9</accession>
<proteinExistence type="predicted"/>
<sequence>MCILQIPLGNWACRVIFCHELPQMILPPVRLVGAPCQKGYIIDVRRKAWAEGGATGGTANAGEGPETVSPPMNGHLHVMIAWVEQEKAVPGVCHIPYILNTGIGGNTVGNQLEEGRVDPPNPRRGVHEDTRSTAMKEGAEIKPNRQGVETREIRYRGLGEEWLSLAVVDRTKNPHI</sequence>
<name>A0A1L9U9T9_ASPBC</name>
<dbReference type="GeneID" id="93575231"/>
<dbReference type="RefSeq" id="XP_067475694.1">
    <property type="nucleotide sequence ID" value="XM_067622743.1"/>
</dbReference>
<dbReference type="EMBL" id="KV878690">
    <property type="protein sequence ID" value="OJJ68445.1"/>
    <property type="molecule type" value="Genomic_DNA"/>
</dbReference>
<evidence type="ECO:0000256" key="1">
    <source>
        <dbReference type="SAM" id="MobiDB-lite"/>
    </source>
</evidence>
<evidence type="ECO:0000313" key="2">
    <source>
        <dbReference type="EMBL" id="OJJ68445.1"/>
    </source>
</evidence>
<dbReference type="AlphaFoldDB" id="A0A1L9U9T9"/>
<reference evidence="3" key="1">
    <citation type="journal article" date="2017" name="Genome Biol.">
        <title>Comparative genomics reveals high biological diversity and specific adaptations in the industrially and medically important fungal genus Aspergillus.</title>
        <authorList>
            <person name="de Vries R.P."/>
            <person name="Riley R."/>
            <person name="Wiebenga A."/>
            <person name="Aguilar-Osorio G."/>
            <person name="Amillis S."/>
            <person name="Uchima C.A."/>
            <person name="Anderluh G."/>
            <person name="Asadollahi M."/>
            <person name="Askin M."/>
            <person name="Barry K."/>
            <person name="Battaglia E."/>
            <person name="Bayram O."/>
            <person name="Benocci T."/>
            <person name="Braus-Stromeyer S.A."/>
            <person name="Caldana C."/>
            <person name="Canovas D."/>
            <person name="Cerqueira G.C."/>
            <person name="Chen F."/>
            <person name="Chen W."/>
            <person name="Choi C."/>
            <person name="Clum A."/>
            <person name="Dos Santos R.A."/>
            <person name="Damasio A.R."/>
            <person name="Diallinas G."/>
            <person name="Emri T."/>
            <person name="Fekete E."/>
            <person name="Flipphi M."/>
            <person name="Freyberg S."/>
            <person name="Gallo A."/>
            <person name="Gournas C."/>
            <person name="Habgood R."/>
            <person name="Hainaut M."/>
            <person name="Harispe M.L."/>
            <person name="Henrissat B."/>
            <person name="Hilden K.S."/>
            <person name="Hope R."/>
            <person name="Hossain A."/>
            <person name="Karabika E."/>
            <person name="Karaffa L."/>
            <person name="Karanyi Z."/>
            <person name="Krasevec N."/>
            <person name="Kuo A."/>
            <person name="Kusch H."/>
            <person name="LaButti K."/>
            <person name="Lagendijk E.L."/>
            <person name="Lapidus A."/>
            <person name="Levasseur A."/>
            <person name="Lindquist E."/>
            <person name="Lipzen A."/>
            <person name="Logrieco A.F."/>
            <person name="MacCabe A."/>
            <person name="Maekelae M.R."/>
            <person name="Malavazi I."/>
            <person name="Melin P."/>
            <person name="Meyer V."/>
            <person name="Mielnichuk N."/>
            <person name="Miskei M."/>
            <person name="Molnar A.P."/>
            <person name="Mule G."/>
            <person name="Ngan C.Y."/>
            <person name="Orejas M."/>
            <person name="Orosz E."/>
            <person name="Ouedraogo J.P."/>
            <person name="Overkamp K.M."/>
            <person name="Park H.-S."/>
            <person name="Perrone G."/>
            <person name="Piumi F."/>
            <person name="Punt P.J."/>
            <person name="Ram A.F."/>
            <person name="Ramon A."/>
            <person name="Rauscher S."/>
            <person name="Record E."/>
            <person name="Riano-Pachon D.M."/>
            <person name="Robert V."/>
            <person name="Roehrig J."/>
            <person name="Ruller R."/>
            <person name="Salamov A."/>
            <person name="Salih N.S."/>
            <person name="Samson R.A."/>
            <person name="Sandor E."/>
            <person name="Sanguinetti M."/>
            <person name="Schuetze T."/>
            <person name="Sepcic K."/>
            <person name="Shelest E."/>
            <person name="Sherlock G."/>
            <person name="Sophianopoulou V."/>
            <person name="Squina F.M."/>
            <person name="Sun H."/>
            <person name="Susca A."/>
            <person name="Todd R.B."/>
            <person name="Tsang A."/>
            <person name="Unkles S.E."/>
            <person name="van de Wiele N."/>
            <person name="van Rossen-Uffink D."/>
            <person name="Oliveira J.V."/>
            <person name="Vesth T.C."/>
            <person name="Visser J."/>
            <person name="Yu J.-H."/>
            <person name="Zhou M."/>
            <person name="Andersen M.R."/>
            <person name="Archer D.B."/>
            <person name="Baker S.E."/>
            <person name="Benoit I."/>
            <person name="Brakhage A.A."/>
            <person name="Braus G.H."/>
            <person name="Fischer R."/>
            <person name="Frisvad J.C."/>
            <person name="Goldman G.H."/>
            <person name="Houbraken J."/>
            <person name="Oakley B."/>
            <person name="Pocsi I."/>
            <person name="Scazzocchio C."/>
            <person name="Seiboth B."/>
            <person name="vanKuyk P.A."/>
            <person name="Wortman J."/>
            <person name="Dyer P.S."/>
            <person name="Grigoriev I.V."/>
        </authorList>
    </citation>
    <scope>NUCLEOTIDE SEQUENCE [LARGE SCALE GENOMIC DNA]</scope>
    <source>
        <strain evidence="3">CBS 101740 / IMI 381727 / IBT 21946</strain>
    </source>
</reference>
<organism evidence="2 3">
    <name type="scientific">Aspergillus brasiliensis (strain CBS 101740 / IMI 381727 / IBT 21946)</name>
    <dbReference type="NCBI Taxonomy" id="767769"/>
    <lineage>
        <taxon>Eukaryota</taxon>
        <taxon>Fungi</taxon>
        <taxon>Dikarya</taxon>
        <taxon>Ascomycota</taxon>
        <taxon>Pezizomycotina</taxon>
        <taxon>Eurotiomycetes</taxon>
        <taxon>Eurotiomycetidae</taxon>
        <taxon>Eurotiales</taxon>
        <taxon>Aspergillaceae</taxon>
        <taxon>Aspergillus</taxon>
        <taxon>Aspergillus subgen. Circumdati</taxon>
    </lineage>
</organism>
<evidence type="ECO:0000313" key="3">
    <source>
        <dbReference type="Proteomes" id="UP000184499"/>
    </source>
</evidence>
<dbReference type="Proteomes" id="UP000184499">
    <property type="component" value="Unassembled WGS sequence"/>
</dbReference>
<keyword evidence="3" id="KW-1185">Reference proteome</keyword>
<feature type="region of interest" description="Disordered" evidence="1">
    <location>
        <begin position="113"/>
        <end position="133"/>
    </location>
</feature>
<dbReference type="VEuPathDB" id="FungiDB:ASPBRDRAFT_302098"/>
<protein>
    <submittedName>
        <fullName evidence="2">Uncharacterized protein</fullName>
    </submittedName>
</protein>